<dbReference type="AlphaFoldDB" id="A0A6J6C8Y0"/>
<feature type="transmembrane region" description="Helical" evidence="5">
    <location>
        <begin position="357"/>
        <end position="377"/>
    </location>
</feature>
<keyword evidence="3 5" id="KW-1133">Transmembrane helix</keyword>
<feature type="transmembrane region" description="Helical" evidence="5">
    <location>
        <begin position="420"/>
        <end position="438"/>
    </location>
</feature>
<comment type="subcellular location">
    <subcellularLocation>
        <location evidence="1">Membrane</location>
        <topology evidence="1">Multi-pass membrane protein</topology>
    </subcellularLocation>
</comment>
<dbReference type="GO" id="GO:0016020">
    <property type="term" value="C:membrane"/>
    <property type="evidence" value="ECO:0007669"/>
    <property type="project" value="UniProtKB-SubCell"/>
</dbReference>
<evidence type="ECO:0000256" key="1">
    <source>
        <dbReference type="ARBA" id="ARBA00004141"/>
    </source>
</evidence>
<feature type="transmembrane region" description="Helical" evidence="5">
    <location>
        <begin position="62"/>
        <end position="78"/>
    </location>
</feature>
<feature type="transmembrane region" description="Helical" evidence="5">
    <location>
        <begin position="389"/>
        <end position="408"/>
    </location>
</feature>
<accession>A0A6J6C8Y0</accession>
<gene>
    <name evidence="7" type="ORF">UFOPK1493_00816</name>
</gene>
<evidence type="ECO:0000256" key="3">
    <source>
        <dbReference type="ARBA" id="ARBA00022989"/>
    </source>
</evidence>
<dbReference type="SUPFAM" id="SSF48452">
    <property type="entry name" value="TPR-like"/>
    <property type="match status" value="1"/>
</dbReference>
<dbReference type="Pfam" id="PF04932">
    <property type="entry name" value="Wzy_C"/>
    <property type="match status" value="1"/>
</dbReference>
<feature type="domain" description="O-antigen ligase-related" evidence="6">
    <location>
        <begin position="196"/>
        <end position="334"/>
    </location>
</feature>
<keyword evidence="2 5" id="KW-0812">Transmembrane</keyword>
<evidence type="ECO:0000256" key="5">
    <source>
        <dbReference type="SAM" id="Phobius"/>
    </source>
</evidence>
<dbReference type="InterPro" id="IPR007016">
    <property type="entry name" value="O-antigen_ligase-rel_domated"/>
</dbReference>
<dbReference type="PANTHER" id="PTHR37422:SF13">
    <property type="entry name" value="LIPOPOLYSACCHARIDE BIOSYNTHESIS PROTEIN PA4999-RELATED"/>
    <property type="match status" value="1"/>
</dbReference>
<feature type="transmembrane region" description="Helical" evidence="5">
    <location>
        <begin position="232"/>
        <end position="251"/>
    </location>
</feature>
<evidence type="ECO:0000256" key="2">
    <source>
        <dbReference type="ARBA" id="ARBA00022692"/>
    </source>
</evidence>
<evidence type="ECO:0000313" key="7">
    <source>
        <dbReference type="EMBL" id="CAB4547820.1"/>
    </source>
</evidence>
<proteinExistence type="predicted"/>
<evidence type="ECO:0000256" key="4">
    <source>
        <dbReference type="ARBA" id="ARBA00023136"/>
    </source>
</evidence>
<protein>
    <submittedName>
        <fullName evidence="7">Unannotated protein</fullName>
    </submittedName>
</protein>
<dbReference type="InterPro" id="IPR051533">
    <property type="entry name" value="WaaL-like"/>
</dbReference>
<feature type="transmembrane region" description="Helical" evidence="5">
    <location>
        <begin position="32"/>
        <end position="50"/>
    </location>
</feature>
<sequence>MGVHWIPFTLGAMVVAAVMAVDPGGASPFGPARWWLVSTLALVGGGLACWGATRRLDRRSTLLWGALLVLLGVSALANDDTRVALLGHPVRHLGLITWGLFALSFAAGQQLVRHDHRRTVLRAAVVAALGSGLWCLWELVAGAPIAIVTTSERLTGPFGSAAILGAACCLLIPVCAGIALDVTDTQRWRIAGAVGAVTNMVALVGSGTRAAWVALAVALVVLALRRPPSRQLMLGAVVVVVVAFAIVSPRLTDVIDRTNGASSRLDEWEVATRVIGEHPLIGVGPEGYRIAAIGAVDADYERTYGRDQVLPDRAHSGPLDVAATGGVLAGLVYVVLVGGIALLAVRTIGRGGRSGAFEAHSAATIGMCVGIVAYALQQLLLFPLAELDPVWWLLAGMLVATTTPTTATDRPDADPTRSRSAALVALTLAPLTLVAGVLDVAADRQADRALSTADIDEAVQAADRAVDLRPDDLRRRSVAIAVHLERGTLADVDAALSHAEAALDWSPHDPIALDERASALLTRATVTGDDTDVGSALDEWQRLAGLDPVRARWQTQLARAAALADDIELALAAASTAAELRPDDPEIAALLAAIEARVR</sequence>
<feature type="transmembrane region" description="Helical" evidence="5">
    <location>
        <begin position="90"/>
        <end position="108"/>
    </location>
</feature>
<dbReference type="EMBL" id="CAEZSR010000019">
    <property type="protein sequence ID" value="CAB4547820.1"/>
    <property type="molecule type" value="Genomic_DNA"/>
</dbReference>
<feature type="transmembrane region" description="Helical" evidence="5">
    <location>
        <begin position="158"/>
        <end position="180"/>
    </location>
</feature>
<feature type="transmembrane region" description="Helical" evidence="5">
    <location>
        <begin position="120"/>
        <end position="146"/>
    </location>
</feature>
<dbReference type="InterPro" id="IPR011990">
    <property type="entry name" value="TPR-like_helical_dom_sf"/>
</dbReference>
<reference evidence="7" key="1">
    <citation type="submission" date="2020-05" db="EMBL/GenBank/DDBJ databases">
        <authorList>
            <person name="Chiriac C."/>
            <person name="Salcher M."/>
            <person name="Ghai R."/>
            <person name="Kavagutti S V."/>
        </authorList>
    </citation>
    <scope>NUCLEOTIDE SEQUENCE</scope>
</reference>
<dbReference type="PANTHER" id="PTHR37422">
    <property type="entry name" value="TEICHURONIC ACID BIOSYNTHESIS PROTEIN TUAE"/>
    <property type="match status" value="1"/>
</dbReference>
<keyword evidence="4 5" id="KW-0472">Membrane</keyword>
<feature type="transmembrane region" description="Helical" evidence="5">
    <location>
        <begin position="210"/>
        <end position="225"/>
    </location>
</feature>
<organism evidence="7">
    <name type="scientific">freshwater metagenome</name>
    <dbReference type="NCBI Taxonomy" id="449393"/>
    <lineage>
        <taxon>unclassified sequences</taxon>
        <taxon>metagenomes</taxon>
        <taxon>ecological metagenomes</taxon>
    </lineage>
</organism>
<evidence type="ECO:0000259" key="6">
    <source>
        <dbReference type="Pfam" id="PF04932"/>
    </source>
</evidence>
<dbReference type="Gene3D" id="1.25.40.10">
    <property type="entry name" value="Tetratricopeptide repeat domain"/>
    <property type="match status" value="1"/>
</dbReference>
<name>A0A6J6C8Y0_9ZZZZ</name>
<feature type="transmembrane region" description="Helical" evidence="5">
    <location>
        <begin position="321"/>
        <end position="345"/>
    </location>
</feature>